<reference evidence="2 3" key="1">
    <citation type="submission" date="2016-02" db="EMBL/GenBank/DDBJ databases">
        <title>Genome sequence of Clostridium colicanis DSM 13634.</title>
        <authorList>
            <person name="Poehlein A."/>
            <person name="Daniel R."/>
        </authorList>
    </citation>
    <scope>NUCLEOTIDE SEQUENCE [LARGE SCALE GENOMIC DNA]</scope>
    <source>
        <strain evidence="2 3">DSM 13634</strain>
    </source>
</reference>
<keyword evidence="1" id="KW-1133">Transmembrane helix</keyword>
<dbReference type="AlphaFoldDB" id="A0A151AQ83"/>
<feature type="transmembrane region" description="Helical" evidence="1">
    <location>
        <begin position="6"/>
        <end position="28"/>
    </location>
</feature>
<dbReference type="EMBL" id="LTBB01000002">
    <property type="protein sequence ID" value="KYH29801.1"/>
    <property type="molecule type" value="Genomic_DNA"/>
</dbReference>
<dbReference type="PATRIC" id="fig|1121305.3.peg.441"/>
<dbReference type="Proteomes" id="UP000075374">
    <property type="component" value="Unassembled WGS sequence"/>
</dbReference>
<organism evidence="2 3">
    <name type="scientific">Clostridium colicanis DSM 13634</name>
    <dbReference type="NCBI Taxonomy" id="1121305"/>
    <lineage>
        <taxon>Bacteria</taxon>
        <taxon>Bacillati</taxon>
        <taxon>Bacillota</taxon>
        <taxon>Clostridia</taxon>
        <taxon>Eubacteriales</taxon>
        <taxon>Clostridiaceae</taxon>
        <taxon>Clostridium</taxon>
    </lineage>
</organism>
<evidence type="ECO:0008006" key="4">
    <source>
        <dbReference type="Google" id="ProtNLM"/>
    </source>
</evidence>
<accession>A0A151AQ83</accession>
<gene>
    <name evidence="2" type="ORF">CLCOL_04390</name>
</gene>
<keyword evidence="3" id="KW-1185">Reference proteome</keyword>
<proteinExistence type="predicted"/>
<evidence type="ECO:0000313" key="2">
    <source>
        <dbReference type="EMBL" id="KYH29801.1"/>
    </source>
</evidence>
<keyword evidence="1" id="KW-0472">Membrane</keyword>
<evidence type="ECO:0000256" key="1">
    <source>
        <dbReference type="SAM" id="Phobius"/>
    </source>
</evidence>
<name>A0A151AQ83_9CLOT</name>
<evidence type="ECO:0000313" key="3">
    <source>
        <dbReference type="Proteomes" id="UP000075374"/>
    </source>
</evidence>
<dbReference type="STRING" id="1121305.CLCOL_04390"/>
<protein>
    <recommendedName>
        <fullName evidence="4">Prepilin-type N-terminal cleavage/methylation domain-containing protein</fullName>
    </recommendedName>
</protein>
<sequence>MKKGFTIIEVIVAMGIGITILLIEINMLSTQAIKYKKFIKADREESYCREALRFIEGEVYALDNKSVKVNEDTIIIKKLNGDENIIKALKKYNGKFKIVITYNKVKNTSKVTDTIIEDVAAFKITLKENLIFISINTLEGENYERCFGIGKKEDIL</sequence>
<dbReference type="RefSeq" id="WP_061857371.1">
    <property type="nucleotide sequence ID" value="NZ_LTBB01000002.1"/>
</dbReference>
<comment type="caution">
    <text evidence="2">The sequence shown here is derived from an EMBL/GenBank/DDBJ whole genome shotgun (WGS) entry which is preliminary data.</text>
</comment>
<keyword evidence="1" id="KW-0812">Transmembrane</keyword>